<evidence type="ECO:0000313" key="2">
    <source>
        <dbReference type="Proteomes" id="UP000322699"/>
    </source>
</evidence>
<reference evidence="1 2" key="1">
    <citation type="submission" date="2019-08" db="EMBL/GenBank/DDBJ databases">
        <title>Deep-cultivation of Planctomycetes and their phenomic and genomic characterization uncovers novel biology.</title>
        <authorList>
            <person name="Wiegand S."/>
            <person name="Jogler M."/>
            <person name="Boedeker C."/>
            <person name="Pinto D."/>
            <person name="Vollmers J."/>
            <person name="Rivas-Marin E."/>
            <person name="Kohn T."/>
            <person name="Peeters S.H."/>
            <person name="Heuer A."/>
            <person name="Rast P."/>
            <person name="Oberbeckmann S."/>
            <person name="Bunk B."/>
            <person name="Jeske O."/>
            <person name="Meyerdierks A."/>
            <person name="Storesund J.E."/>
            <person name="Kallscheuer N."/>
            <person name="Luecker S."/>
            <person name="Lage O.M."/>
            <person name="Pohl T."/>
            <person name="Merkel B.J."/>
            <person name="Hornburger P."/>
            <person name="Mueller R.-W."/>
            <person name="Bruemmer F."/>
            <person name="Labrenz M."/>
            <person name="Spormann A.M."/>
            <person name="Op Den Camp H."/>
            <person name="Overmann J."/>
            <person name="Amann R."/>
            <person name="Jetten M.S.M."/>
            <person name="Mascher T."/>
            <person name="Medema M.H."/>
            <person name="Devos D.P."/>
            <person name="Kaster A.-K."/>
            <person name="Ovreas L."/>
            <person name="Rohde M."/>
            <person name="Galperin M.Y."/>
            <person name="Jogler C."/>
        </authorList>
    </citation>
    <scope>NUCLEOTIDE SEQUENCE [LARGE SCALE GENOMIC DNA]</scope>
    <source>
        <strain evidence="1 2">LF1</strain>
    </source>
</reference>
<dbReference type="Proteomes" id="UP000322699">
    <property type="component" value="Unassembled WGS sequence"/>
</dbReference>
<gene>
    <name evidence="1" type="ORF">LF1_33680</name>
</gene>
<accession>A0A5B1CJT0</accession>
<organism evidence="1 2">
    <name type="scientific">Rubripirellula obstinata</name>
    <dbReference type="NCBI Taxonomy" id="406547"/>
    <lineage>
        <taxon>Bacteria</taxon>
        <taxon>Pseudomonadati</taxon>
        <taxon>Planctomycetota</taxon>
        <taxon>Planctomycetia</taxon>
        <taxon>Pirellulales</taxon>
        <taxon>Pirellulaceae</taxon>
        <taxon>Rubripirellula</taxon>
    </lineage>
</organism>
<protein>
    <submittedName>
        <fullName evidence="1">Uncharacterized protein</fullName>
    </submittedName>
</protein>
<dbReference type="EMBL" id="VRLW01000001">
    <property type="protein sequence ID" value="KAA1260826.1"/>
    <property type="molecule type" value="Genomic_DNA"/>
</dbReference>
<keyword evidence="2" id="KW-1185">Reference proteome</keyword>
<evidence type="ECO:0000313" key="1">
    <source>
        <dbReference type="EMBL" id="KAA1260826.1"/>
    </source>
</evidence>
<comment type="caution">
    <text evidence="1">The sequence shown here is derived from an EMBL/GenBank/DDBJ whole genome shotgun (WGS) entry which is preliminary data.</text>
</comment>
<name>A0A5B1CJT0_9BACT</name>
<dbReference type="AlphaFoldDB" id="A0A5B1CJT0"/>
<proteinExistence type="predicted"/>
<sequence>MVIADNINAVGKGHVNPNAAVEASTAAFFCTRFAFVHSLLLKMGWWTAAKENPTTSFNLRTIPAFTVIDVSENITNQ</sequence>
<dbReference type="RefSeq" id="WP_068264997.1">
    <property type="nucleotide sequence ID" value="NZ_LWSK01000073.1"/>
</dbReference>